<reference evidence="3" key="1">
    <citation type="submission" date="2022-12" db="EMBL/GenBank/DDBJ databases">
        <authorList>
            <person name="Wang J."/>
        </authorList>
    </citation>
    <scope>NUCLEOTIDE SEQUENCE</scope>
    <source>
        <strain evidence="3">HY-45-18</strain>
    </source>
</reference>
<name>A0ABT4D2E6_9CLOT</name>
<dbReference type="Pfam" id="PF12395">
    <property type="entry name" value="DUF3658"/>
    <property type="match status" value="1"/>
</dbReference>
<dbReference type="EMBL" id="JAPQER010000002">
    <property type="protein sequence ID" value="MCY6484208.1"/>
    <property type="molecule type" value="Genomic_DNA"/>
</dbReference>
<accession>A0ABT4D2E6</accession>
<evidence type="ECO:0000259" key="1">
    <source>
        <dbReference type="Pfam" id="PF08874"/>
    </source>
</evidence>
<dbReference type="InterPro" id="IPR014973">
    <property type="entry name" value="DUF1835"/>
</dbReference>
<sequence length="265" mass="31279">MSNYFHIAIGDSPRGTIRVYFKEHKDSKYYGETRCFRDDLSTGSIYELERNIDKRVQWFKQMFIETVELEFIKEIDKEIEENYNLELSIPEDGKIIVWHGDNVIEQTALRYLANRFKNNEIYEISVSKSVEKEFNGEKYKARATGECNPEEIGKALENISLIKEDTKQMFMDEWNELRKSKSTLRILKDGKIINVDESYYDADILEYTPNEFMKAARVIGTVMGMSQQVVGDTFIDYRLRKLIEAGKIEYRGKLRSMREFDIKIK</sequence>
<proteinExistence type="predicted"/>
<dbReference type="InterPro" id="IPR022123">
    <property type="entry name" value="DUF3658"/>
</dbReference>
<feature type="domain" description="DUF3658" evidence="2">
    <location>
        <begin position="160"/>
        <end position="260"/>
    </location>
</feature>
<gene>
    <name evidence="3" type="ORF">OW763_07545</name>
</gene>
<feature type="domain" description="DUF1835" evidence="1">
    <location>
        <begin position="6"/>
        <end position="124"/>
    </location>
</feature>
<evidence type="ECO:0000313" key="4">
    <source>
        <dbReference type="Proteomes" id="UP001078443"/>
    </source>
</evidence>
<organism evidence="3 4">
    <name type="scientific">Clostridium aestuarii</name>
    <dbReference type="NCBI Taxonomy" id="338193"/>
    <lineage>
        <taxon>Bacteria</taxon>
        <taxon>Bacillati</taxon>
        <taxon>Bacillota</taxon>
        <taxon>Clostridia</taxon>
        <taxon>Eubacteriales</taxon>
        <taxon>Clostridiaceae</taxon>
        <taxon>Clostridium</taxon>
    </lineage>
</organism>
<protein>
    <submittedName>
        <fullName evidence="3">DUF3658 domain-containing protein</fullName>
    </submittedName>
</protein>
<keyword evidence="4" id="KW-1185">Reference proteome</keyword>
<evidence type="ECO:0000313" key="3">
    <source>
        <dbReference type="EMBL" id="MCY6484208.1"/>
    </source>
</evidence>
<evidence type="ECO:0000259" key="2">
    <source>
        <dbReference type="Pfam" id="PF12395"/>
    </source>
</evidence>
<dbReference type="RefSeq" id="WP_268040479.1">
    <property type="nucleotide sequence ID" value="NZ_JAPQER010000002.1"/>
</dbReference>
<dbReference type="Proteomes" id="UP001078443">
    <property type="component" value="Unassembled WGS sequence"/>
</dbReference>
<dbReference type="Pfam" id="PF08874">
    <property type="entry name" value="DUF1835"/>
    <property type="match status" value="1"/>
</dbReference>
<comment type="caution">
    <text evidence="3">The sequence shown here is derived from an EMBL/GenBank/DDBJ whole genome shotgun (WGS) entry which is preliminary data.</text>
</comment>